<feature type="domain" description="Tyrosine-protein kinase G-rich" evidence="9">
    <location>
        <begin position="354"/>
        <end position="429"/>
    </location>
</feature>
<dbReference type="GO" id="GO:0005886">
    <property type="term" value="C:plasma membrane"/>
    <property type="evidence" value="ECO:0007669"/>
    <property type="project" value="UniProtKB-SubCell"/>
</dbReference>
<dbReference type="AlphaFoldDB" id="A0A644ZCA8"/>
<dbReference type="InterPro" id="IPR003856">
    <property type="entry name" value="LPS_length_determ_N"/>
</dbReference>
<dbReference type="InterPro" id="IPR050445">
    <property type="entry name" value="Bact_polysacc_biosynth/exp"/>
</dbReference>
<proteinExistence type="predicted"/>
<evidence type="ECO:0000256" key="5">
    <source>
        <dbReference type="ARBA" id="ARBA00023136"/>
    </source>
</evidence>
<name>A0A644ZCA8_9ZZZZ</name>
<feature type="domain" description="Polysaccharide chain length determinant N-terminal" evidence="8">
    <location>
        <begin position="5"/>
        <end position="96"/>
    </location>
</feature>
<dbReference type="GO" id="GO:0004713">
    <property type="term" value="F:protein tyrosine kinase activity"/>
    <property type="evidence" value="ECO:0007669"/>
    <property type="project" value="TreeGrafter"/>
</dbReference>
<dbReference type="Pfam" id="PF02706">
    <property type="entry name" value="Wzz"/>
    <property type="match status" value="1"/>
</dbReference>
<dbReference type="PANTHER" id="PTHR32309">
    <property type="entry name" value="TYROSINE-PROTEIN KINASE"/>
    <property type="match status" value="1"/>
</dbReference>
<comment type="subcellular location">
    <subcellularLocation>
        <location evidence="1">Cell membrane</location>
        <topology evidence="1">Multi-pass membrane protein</topology>
    </subcellularLocation>
</comment>
<evidence type="ECO:0000256" key="6">
    <source>
        <dbReference type="SAM" id="Coils"/>
    </source>
</evidence>
<gene>
    <name evidence="10" type="ORF">SDC9_84946</name>
</gene>
<evidence type="ECO:0000256" key="1">
    <source>
        <dbReference type="ARBA" id="ARBA00004651"/>
    </source>
</evidence>
<keyword evidence="4 7" id="KW-1133">Transmembrane helix</keyword>
<evidence type="ECO:0000313" key="10">
    <source>
        <dbReference type="EMBL" id="MPM38317.1"/>
    </source>
</evidence>
<evidence type="ECO:0000256" key="2">
    <source>
        <dbReference type="ARBA" id="ARBA00022475"/>
    </source>
</evidence>
<evidence type="ECO:0000256" key="7">
    <source>
        <dbReference type="SAM" id="Phobius"/>
    </source>
</evidence>
<feature type="transmembrane region" description="Helical" evidence="7">
    <location>
        <begin position="21"/>
        <end position="44"/>
    </location>
</feature>
<evidence type="ECO:0000259" key="8">
    <source>
        <dbReference type="Pfam" id="PF02706"/>
    </source>
</evidence>
<keyword evidence="6" id="KW-0175">Coiled coil</keyword>
<feature type="transmembrane region" description="Helical" evidence="7">
    <location>
        <begin position="411"/>
        <end position="435"/>
    </location>
</feature>
<dbReference type="Pfam" id="PF13807">
    <property type="entry name" value="GNVR"/>
    <property type="match status" value="1"/>
</dbReference>
<dbReference type="PANTHER" id="PTHR32309:SF13">
    <property type="entry name" value="FERRIC ENTEROBACTIN TRANSPORT PROTEIN FEPE"/>
    <property type="match status" value="1"/>
</dbReference>
<protein>
    <submittedName>
        <fullName evidence="10">Uncharacterized protein</fullName>
    </submittedName>
</protein>
<evidence type="ECO:0000259" key="9">
    <source>
        <dbReference type="Pfam" id="PF13807"/>
    </source>
</evidence>
<keyword evidence="2" id="KW-1003">Cell membrane</keyword>
<dbReference type="InterPro" id="IPR032807">
    <property type="entry name" value="GNVR"/>
</dbReference>
<evidence type="ECO:0000256" key="4">
    <source>
        <dbReference type="ARBA" id="ARBA00022989"/>
    </source>
</evidence>
<sequence length="486" mass="53638">MEENKIYLRELFAILVQNLRKILLIALAFVGFAILYLIIASPVYESESLMRIKQPQGIATSLLEVVPGRSEGPTNQLMSTYAEILKSRSVIEPVIAATEEIESGKYVSYENYVKERVMTTPLKNTEIMKVTFYANTPEAAKKTNELVIAGFLNRLNELSHTEQKMTKEFIADRLSEAQKDLTSAETALQEFKEKNKIIEPTESTKAIGARIAWIDQGIAENKVNLATAKARLAAINAQLDASGQGIADSSTIKLYNQKLAELEMNKASYMGKFTEKHPKVMEVNTEIQNTRNQLQAEINKVASLQAASDNAVQQNLIAGKFQSEAEIAVANAKANAMSALENLNGKAIEAMPGVEQRYLRLARNANVAQEIYVMLAKRLEEAKVAEAMVSTEVQVVDNPTLPKDPVQPRKMLTISLALIMGLVLGSAYTVSSALLNRTIRTKEEAESLLGLPVLGTVPDVISLNKANDDINNNPSILEKLRRVMEK</sequence>
<reference evidence="10" key="1">
    <citation type="submission" date="2019-08" db="EMBL/GenBank/DDBJ databases">
        <authorList>
            <person name="Kucharzyk K."/>
            <person name="Murdoch R.W."/>
            <person name="Higgins S."/>
            <person name="Loffler F."/>
        </authorList>
    </citation>
    <scope>NUCLEOTIDE SEQUENCE</scope>
</reference>
<dbReference type="EMBL" id="VSSQ01008243">
    <property type="protein sequence ID" value="MPM38317.1"/>
    <property type="molecule type" value="Genomic_DNA"/>
</dbReference>
<accession>A0A644ZCA8</accession>
<keyword evidence="3 7" id="KW-0812">Transmembrane</keyword>
<comment type="caution">
    <text evidence="10">The sequence shown here is derived from an EMBL/GenBank/DDBJ whole genome shotgun (WGS) entry which is preliminary data.</text>
</comment>
<organism evidence="10">
    <name type="scientific">bioreactor metagenome</name>
    <dbReference type="NCBI Taxonomy" id="1076179"/>
    <lineage>
        <taxon>unclassified sequences</taxon>
        <taxon>metagenomes</taxon>
        <taxon>ecological metagenomes</taxon>
    </lineage>
</organism>
<feature type="coiled-coil region" evidence="6">
    <location>
        <begin position="252"/>
        <end position="307"/>
    </location>
</feature>
<evidence type="ECO:0000256" key="3">
    <source>
        <dbReference type="ARBA" id="ARBA00022692"/>
    </source>
</evidence>
<keyword evidence="5 7" id="KW-0472">Membrane</keyword>